<gene>
    <name evidence="2" type="ORF">JOD17_000528</name>
</gene>
<evidence type="ECO:0000256" key="1">
    <source>
        <dbReference type="SAM" id="Phobius"/>
    </source>
</evidence>
<organism evidence="2 3">
    <name type="scientific">Geomicrobium sediminis</name>
    <dbReference type="NCBI Taxonomy" id="1347788"/>
    <lineage>
        <taxon>Bacteria</taxon>
        <taxon>Bacillati</taxon>
        <taxon>Bacillota</taxon>
        <taxon>Bacilli</taxon>
        <taxon>Bacillales</taxon>
        <taxon>Geomicrobium</taxon>
    </lineage>
</organism>
<dbReference type="Proteomes" id="UP000741863">
    <property type="component" value="Unassembled WGS sequence"/>
</dbReference>
<dbReference type="EMBL" id="JAFBEC010000001">
    <property type="protein sequence ID" value="MBM7631437.1"/>
    <property type="molecule type" value="Genomic_DNA"/>
</dbReference>
<sequence length="77" mass="8120">MAGDNGKRNPHKGVAIVSSVLFSMIGSMFGGLLLGYWADGHLGTTPFLLIVGLLLGMTAGFYGAYQVIKPFLGDDDK</sequence>
<accession>A0ABS2P7Z5</accession>
<comment type="caution">
    <text evidence="2">The sequence shown here is derived from an EMBL/GenBank/DDBJ whole genome shotgun (WGS) entry which is preliminary data.</text>
</comment>
<evidence type="ECO:0000313" key="3">
    <source>
        <dbReference type="Proteomes" id="UP000741863"/>
    </source>
</evidence>
<proteinExistence type="predicted"/>
<dbReference type="RefSeq" id="WP_042358124.1">
    <property type="nucleotide sequence ID" value="NZ_JAFBEC010000001.1"/>
</dbReference>
<keyword evidence="3" id="KW-1185">Reference proteome</keyword>
<keyword evidence="1" id="KW-1133">Transmembrane helix</keyword>
<keyword evidence="1" id="KW-0812">Transmembrane</keyword>
<dbReference type="InterPro" id="IPR032820">
    <property type="entry name" value="ATPase_put"/>
</dbReference>
<feature type="transmembrane region" description="Helical" evidence="1">
    <location>
        <begin position="14"/>
        <end position="38"/>
    </location>
</feature>
<name>A0ABS2P7Z5_9BACL</name>
<evidence type="ECO:0000313" key="2">
    <source>
        <dbReference type="EMBL" id="MBM7631437.1"/>
    </source>
</evidence>
<dbReference type="Pfam" id="PF09527">
    <property type="entry name" value="ATPase_gene1"/>
    <property type="match status" value="1"/>
</dbReference>
<protein>
    <submittedName>
        <fullName evidence="2">F0F1-type ATP synthase assembly protein I</fullName>
    </submittedName>
</protein>
<keyword evidence="1" id="KW-0472">Membrane</keyword>
<reference evidence="2 3" key="1">
    <citation type="submission" date="2021-01" db="EMBL/GenBank/DDBJ databases">
        <title>Genomic Encyclopedia of Type Strains, Phase IV (KMG-IV): sequencing the most valuable type-strain genomes for metagenomic binning, comparative biology and taxonomic classification.</title>
        <authorList>
            <person name="Goeker M."/>
        </authorList>
    </citation>
    <scope>NUCLEOTIDE SEQUENCE [LARGE SCALE GENOMIC DNA]</scope>
    <source>
        <strain evidence="2 3">DSM 25540</strain>
    </source>
</reference>
<feature type="transmembrane region" description="Helical" evidence="1">
    <location>
        <begin position="44"/>
        <end position="65"/>
    </location>
</feature>